<dbReference type="RefSeq" id="XP_033598706.1">
    <property type="nucleotide sequence ID" value="XM_033745663.1"/>
</dbReference>
<keyword evidence="3" id="KW-1185">Reference proteome</keyword>
<name>A0A6A6W150_9PEZI</name>
<evidence type="ECO:0000313" key="2">
    <source>
        <dbReference type="EMBL" id="KAF2756255.1"/>
    </source>
</evidence>
<dbReference type="InterPro" id="IPR010730">
    <property type="entry name" value="HET"/>
</dbReference>
<gene>
    <name evidence="2" type="ORF">EJ05DRAFT_488040</name>
</gene>
<dbReference type="EMBL" id="ML996576">
    <property type="protein sequence ID" value="KAF2756255.1"/>
    <property type="molecule type" value="Genomic_DNA"/>
</dbReference>
<reference evidence="2" key="1">
    <citation type="journal article" date="2020" name="Stud. Mycol.">
        <title>101 Dothideomycetes genomes: a test case for predicting lifestyles and emergence of pathogens.</title>
        <authorList>
            <person name="Haridas S."/>
            <person name="Albert R."/>
            <person name="Binder M."/>
            <person name="Bloem J."/>
            <person name="Labutti K."/>
            <person name="Salamov A."/>
            <person name="Andreopoulos B."/>
            <person name="Baker S."/>
            <person name="Barry K."/>
            <person name="Bills G."/>
            <person name="Bluhm B."/>
            <person name="Cannon C."/>
            <person name="Castanera R."/>
            <person name="Culley D."/>
            <person name="Daum C."/>
            <person name="Ezra D."/>
            <person name="Gonzalez J."/>
            <person name="Henrissat B."/>
            <person name="Kuo A."/>
            <person name="Liang C."/>
            <person name="Lipzen A."/>
            <person name="Lutzoni F."/>
            <person name="Magnuson J."/>
            <person name="Mondo S."/>
            <person name="Nolan M."/>
            <person name="Ohm R."/>
            <person name="Pangilinan J."/>
            <person name="Park H.-J."/>
            <person name="Ramirez L."/>
            <person name="Alfaro M."/>
            <person name="Sun H."/>
            <person name="Tritt A."/>
            <person name="Yoshinaga Y."/>
            <person name="Zwiers L.-H."/>
            <person name="Turgeon B."/>
            <person name="Goodwin S."/>
            <person name="Spatafora J."/>
            <person name="Crous P."/>
            <person name="Grigoriev I."/>
        </authorList>
    </citation>
    <scope>NUCLEOTIDE SEQUENCE</scope>
    <source>
        <strain evidence="2">CBS 121739</strain>
    </source>
</reference>
<accession>A0A6A6W150</accession>
<dbReference type="OrthoDB" id="3553147at2759"/>
<sequence length="297" mass="34164">MAENRDYGYLWIDQLCIDQGNVSERSQQVEMMEHIYSQASEILIWLGEIKSETKPVHGCHPEWNTCRTFMRVLNVRYDELSSVIASIRKMTVQDSPDQLFVQEVTQEITSGNSNFSDHHTVSKDDPGGECGLSCVLVHAKPEDQALTLFLSSLTHISERPYWSRLWIIQEIFLAPTGSLITVLWGDHCAKWPMLCDMVSLVQLLDEDLRPYGFKLGRSGCHLETLATMYMENRRSQRTPWDKWSFHKALQIVAGNAFQCADARDRFYGLQGIVRDDERVPVDYSLTIEEAFVKYFPA</sequence>
<evidence type="ECO:0000313" key="3">
    <source>
        <dbReference type="Proteomes" id="UP000799437"/>
    </source>
</evidence>
<dbReference type="PANTHER" id="PTHR24148:SF73">
    <property type="entry name" value="HET DOMAIN PROTEIN (AFU_ORTHOLOGUE AFUA_8G01020)"/>
    <property type="match status" value="1"/>
</dbReference>
<dbReference type="GeneID" id="54486717"/>
<dbReference type="InterPro" id="IPR052895">
    <property type="entry name" value="HetReg/Transcr_Mod"/>
</dbReference>
<dbReference type="Pfam" id="PF06985">
    <property type="entry name" value="HET"/>
    <property type="match status" value="1"/>
</dbReference>
<dbReference type="AlphaFoldDB" id="A0A6A6W150"/>
<dbReference type="Proteomes" id="UP000799437">
    <property type="component" value="Unassembled WGS sequence"/>
</dbReference>
<organism evidence="2 3">
    <name type="scientific">Pseudovirgaria hyperparasitica</name>
    <dbReference type="NCBI Taxonomy" id="470096"/>
    <lineage>
        <taxon>Eukaryota</taxon>
        <taxon>Fungi</taxon>
        <taxon>Dikarya</taxon>
        <taxon>Ascomycota</taxon>
        <taxon>Pezizomycotina</taxon>
        <taxon>Dothideomycetes</taxon>
        <taxon>Dothideomycetes incertae sedis</taxon>
        <taxon>Acrospermales</taxon>
        <taxon>Acrospermaceae</taxon>
        <taxon>Pseudovirgaria</taxon>
    </lineage>
</organism>
<dbReference type="PANTHER" id="PTHR24148">
    <property type="entry name" value="ANKYRIN REPEAT DOMAIN-CONTAINING PROTEIN 39 HOMOLOG-RELATED"/>
    <property type="match status" value="1"/>
</dbReference>
<evidence type="ECO:0000259" key="1">
    <source>
        <dbReference type="Pfam" id="PF06985"/>
    </source>
</evidence>
<feature type="domain" description="Heterokaryon incompatibility" evidence="1">
    <location>
        <begin position="4"/>
        <end position="170"/>
    </location>
</feature>
<proteinExistence type="predicted"/>
<protein>
    <recommendedName>
        <fullName evidence="1">Heterokaryon incompatibility domain-containing protein</fullName>
    </recommendedName>
</protein>